<dbReference type="GO" id="GO:0005524">
    <property type="term" value="F:ATP binding"/>
    <property type="evidence" value="ECO:0007669"/>
    <property type="project" value="UniProtKB-KW"/>
</dbReference>
<dbReference type="InterPro" id="IPR003593">
    <property type="entry name" value="AAA+_ATPase"/>
</dbReference>
<protein>
    <submittedName>
        <fullName evidence="6">ABC transporter ATP-binding protein</fullName>
    </submittedName>
</protein>
<evidence type="ECO:0000256" key="4">
    <source>
        <dbReference type="ARBA" id="ARBA00022967"/>
    </source>
</evidence>
<dbReference type="Pfam" id="PF00005">
    <property type="entry name" value="ABC_tran"/>
    <property type="match status" value="1"/>
</dbReference>
<dbReference type="PROSITE" id="PS50893">
    <property type="entry name" value="ABC_TRANSPORTER_2"/>
    <property type="match status" value="1"/>
</dbReference>
<organism evidence="6 7">
    <name type="scientific">Corynebacterium amycolatum</name>
    <dbReference type="NCBI Taxonomy" id="43765"/>
    <lineage>
        <taxon>Bacteria</taxon>
        <taxon>Bacillati</taxon>
        <taxon>Actinomycetota</taxon>
        <taxon>Actinomycetes</taxon>
        <taxon>Mycobacteriales</taxon>
        <taxon>Corynebacteriaceae</taxon>
        <taxon>Corynebacterium</taxon>
    </lineage>
</organism>
<dbReference type="SUPFAM" id="SSF52540">
    <property type="entry name" value="P-loop containing nucleoside triphosphate hydrolases"/>
    <property type="match status" value="1"/>
</dbReference>
<keyword evidence="4" id="KW-1278">Translocase</keyword>
<name>A0AAW9SFR3_CORAY</name>
<dbReference type="GO" id="GO:0016887">
    <property type="term" value="F:ATP hydrolysis activity"/>
    <property type="evidence" value="ECO:0007669"/>
    <property type="project" value="InterPro"/>
</dbReference>
<evidence type="ECO:0000259" key="5">
    <source>
        <dbReference type="PROSITE" id="PS50893"/>
    </source>
</evidence>
<keyword evidence="1" id="KW-0813">Transport</keyword>
<dbReference type="SMART" id="SM00382">
    <property type="entry name" value="AAA"/>
    <property type="match status" value="1"/>
</dbReference>
<dbReference type="PANTHER" id="PTHR42794:SF1">
    <property type="entry name" value="HEMIN IMPORT ATP-BINDING PROTEIN HMUV"/>
    <property type="match status" value="1"/>
</dbReference>
<dbReference type="PANTHER" id="PTHR42794">
    <property type="entry name" value="HEMIN IMPORT ATP-BINDING PROTEIN HMUV"/>
    <property type="match status" value="1"/>
</dbReference>
<reference evidence="6" key="2">
    <citation type="submission" date="2024-05" db="EMBL/GenBank/DDBJ databases">
        <authorList>
            <person name="Wolfe A."/>
        </authorList>
    </citation>
    <scope>NUCLEOTIDE SEQUENCE</scope>
    <source>
        <strain evidence="6">UMB1064</strain>
    </source>
</reference>
<evidence type="ECO:0000256" key="1">
    <source>
        <dbReference type="ARBA" id="ARBA00022448"/>
    </source>
</evidence>
<dbReference type="AlphaFoldDB" id="A0AAW9SFR3"/>
<dbReference type="Proteomes" id="UP001223646">
    <property type="component" value="Unassembled WGS sequence"/>
</dbReference>
<evidence type="ECO:0000256" key="3">
    <source>
        <dbReference type="ARBA" id="ARBA00022840"/>
    </source>
</evidence>
<dbReference type="InterPro" id="IPR017871">
    <property type="entry name" value="ABC_transporter-like_CS"/>
</dbReference>
<dbReference type="InterPro" id="IPR003439">
    <property type="entry name" value="ABC_transporter-like_ATP-bd"/>
</dbReference>
<dbReference type="Gene3D" id="3.40.50.300">
    <property type="entry name" value="P-loop containing nucleotide triphosphate hydrolases"/>
    <property type="match status" value="1"/>
</dbReference>
<accession>A0AAW9SFR3</accession>
<gene>
    <name evidence="6" type="ORF">QP460_000500</name>
</gene>
<keyword evidence="2" id="KW-0547">Nucleotide-binding</keyword>
<sequence>MSQQTQNLTDHVTKPDTDSTALLRATDLSVGYRNRTVVSGVNLAIRPGEVHGIIGSNGTGKSSLLRAMAGIVTPSSGQVELLGAPLTKLRAHERATRLAYLPQHTPADAAIDVRTVVALGRYAHHRRRDRFRSSLNSTDHDIVAYALDRVGVTALADRPITALSGGQRQLVFIAKLLAQQAKVMLFDEPTAALDIGFQLEILELLGELADEGHGIGVVLHDLNLAARSCHRLSVIHNGGLEVTGSAEAVLTPPRIDAIYRISSAVDTDPHTGSLRVTALARARPAD</sequence>
<dbReference type="PROSITE" id="PS00211">
    <property type="entry name" value="ABC_TRANSPORTER_1"/>
    <property type="match status" value="1"/>
</dbReference>
<dbReference type="FunFam" id="3.40.50.300:FF:000134">
    <property type="entry name" value="Iron-enterobactin ABC transporter ATP-binding protein"/>
    <property type="match status" value="1"/>
</dbReference>
<proteinExistence type="predicted"/>
<reference evidence="6" key="1">
    <citation type="submission" date="2023-05" db="EMBL/GenBank/DDBJ databases">
        <authorList>
            <person name="Du J."/>
        </authorList>
    </citation>
    <scope>NUCLEOTIDE SEQUENCE</scope>
    <source>
        <strain evidence="6">UMB1064</strain>
    </source>
</reference>
<dbReference type="EMBL" id="JASOOY020000002">
    <property type="protein sequence ID" value="MEO3716074.1"/>
    <property type="molecule type" value="Genomic_DNA"/>
</dbReference>
<dbReference type="InterPro" id="IPR027417">
    <property type="entry name" value="P-loop_NTPase"/>
</dbReference>
<feature type="domain" description="ABC transporter" evidence="5">
    <location>
        <begin position="23"/>
        <end position="262"/>
    </location>
</feature>
<dbReference type="RefSeq" id="WP_284827128.1">
    <property type="nucleotide sequence ID" value="NZ_JASOOY020000002.1"/>
</dbReference>
<evidence type="ECO:0000313" key="7">
    <source>
        <dbReference type="Proteomes" id="UP001223646"/>
    </source>
</evidence>
<evidence type="ECO:0000256" key="2">
    <source>
        <dbReference type="ARBA" id="ARBA00022741"/>
    </source>
</evidence>
<evidence type="ECO:0000313" key="6">
    <source>
        <dbReference type="EMBL" id="MEO3716074.1"/>
    </source>
</evidence>
<keyword evidence="3 6" id="KW-0067">ATP-binding</keyword>
<comment type="caution">
    <text evidence="6">The sequence shown here is derived from an EMBL/GenBank/DDBJ whole genome shotgun (WGS) entry which is preliminary data.</text>
</comment>